<dbReference type="Gene3D" id="3.30.465.10">
    <property type="match status" value="1"/>
</dbReference>
<dbReference type="InterPro" id="IPR036635">
    <property type="entry name" value="MurB_C_sf"/>
</dbReference>
<keyword evidence="5 16" id="KW-0963">Cytoplasm</keyword>
<keyword evidence="12 16" id="KW-0560">Oxidoreductase</keyword>
<dbReference type="RefSeq" id="WP_343184540.1">
    <property type="nucleotide sequence ID" value="NZ_JBCITM010000001.1"/>
</dbReference>
<dbReference type="GO" id="GO:0008762">
    <property type="term" value="F:UDP-N-acetylmuramate dehydrogenase activity"/>
    <property type="evidence" value="ECO:0007669"/>
    <property type="project" value="UniProtKB-EC"/>
</dbReference>
<dbReference type="Pfam" id="PF02873">
    <property type="entry name" value="MurB_C"/>
    <property type="match status" value="1"/>
</dbReference>
<keyword evidence="10 16" id="KW-0133">Cell shape</keyword>
<organism evidence="18 19">
    <name type="scientific">Anoxynatronum sibiricum</name>
    <dbReference type="NCBI Taxonomy" id="210623"/>
    <lineage>
        <taxon>Bacteria</taxon>
        <taxon>Bacillati</taxon>
        <taxon>Bacillota</taxon>
        <taxon>Clostridia</taxon>
        <taxon>Eubacteriales</taxon>
        <taxon>Clostridiaceae</taxon>
        <taxon>Anoxynatronum</taxon>
    </lineage>
</organism>
<evidence type="ECO:0000256" key="16">
    <source>
        <dbReference type="HAMAP-Rule" id="MF_00037"/>
    </source>
</evidence>
<dbReference type="PROSITE" id="PS51387">
    <property type="entry name" value="FAD_PCMH"/>
    <property type="match status" value="1"/>
</dbReference>
<keyword evidence="13 16" id="KW-0131">Cell cycle</keyword>
<dbReference type="PANTHER" id="PTHR21071:SF4">
    <property type="entry name" value="UDP-N-ACETYLENOLPYRUVOYLGLUCOSAMINE REDUCTASE"/>
    <property type="match status" value="1"/>
</dbReference>
<dbReference type="InterPro" id="IPR011601">
    <property type="entry name" value="MurB_C"/>
</dbReference>
<dbReference type="InterPro" id="IPR003170">
    <property type="entry name" value="MurB"/>
</dbReference>
<evidence type="ECO:0000313" key="18">
    <source>
        <dbReference type="EMBL" id="MEN1759165.1"/>
    </source>
</evidence>
<evidence type="ECO:0000256" key="6">
    <source>
        <dbReference type="ARBA" id="ARBA00022618"/>
    </source>
</evidence>
<evidence type="ECO:0000256" key="5">
    <source>
        <dbReference type="ARBA" id="ARBA00022490"/>
    </source>
</evidence>
<feature type="active site" description="Proton donor" evidence="16">
    <location>
        <position position="230"/>
    </location>
</feature>
<dbReference type="SUPFAM" id="SSF56176">
    <property type="entry name" value="FAD-binding/transporter-associated domain-like"/>
    <property type="match status" value="1"/>
</dbReference>
<evidence type="ECO:0000313" key="19">
    <source>
        <dbReference type="Proteomes" id="UP001407405"/>
    </source>
</evidence>
<evidence type="ECO:0000256" key="13">
    <source>
        <dbReference type="ARBA" id="ARBA00023306"/>
    </source>
</evidence>
<dbReference type="EMBL" id="JBCITM010000001">
    <property type="protein sequence ID" value="MEN1759165.1"/>
    <property type="molecule type" value="Genomic_DNA"/>
</dbReference>
<name>A0ABU9VPQ6_9CLOT</name>
<proteinExistence type="inferred from homology"/>
<evidence type="ECO:0000256" key="4">
    <source>
        <dbReference type="ARBA" id="ARBA00004752"/>
    </source>
</evidence>
<evidence type="ECO:0000256" key="7">
    <source>
        <dbReference type="ARBA" id="ARBA00022630"/>
    </source>
</evidence>
<dbReference type="EC" id="1.3.1.98" evidence="16"/>
<evidence type="ECO:0000256" key="11">
    <source>
        <dbReference type="ARBA" id="ARBA00022984"/>
    </source>
</evidence>
<feature type="active site" evidence="16">
    <location>
        <position position="300"/>
    </location>
</feature>
<comment type="function">
    <text evidence="2 16">Cell wall formation.</text>
</comment>
<comment type="cofactor">
    <cofactor evidence="1 16">
        <name>FAD</name>
        <dbReference type="ChEBI" id="CHEBI:57692"/>
    </cofactor>
</comment>
<keyword evidence="14 16" id="KW-0961">Cell wall biogenesis/degradation</keyword>
<dbReference type="Pfam" id="PF01565">
    <property type="entry name" value="FAD_binding_4"/>
    <property type="match status" value="1"/>
</dbReference>
<evidence type="ECO:0000256" key="3">
    <source>
        <dbReference type="ARBA" id="ARBA00004496"/>
    </source>
</evidence>
<feature type="domain" description="FAD-binding PCMH-type" evidence="17">
    <location>
        <begin position="35"/>
        <end position="201"/>
    </location>
</feature>
<dbReference type="InterPro" id="IPR016166">
    <property type="entry name" value="FAD-bd_PCMH"/>
</dbReference>
<dbReference type="InterPro" id="IPR036318">
    <property type="entry name" value="FAD-bd_PCMH-like_sf"/>
</dbReference>
<comment type="catalytic activity">
    <reaction evidence="15 16">
        <text>UDP-N-acetyl-alpha-D-muramate + NADP(+) = UDP-N-acetyl-3-O-(1-carboxyvinyl)-alpha-D-glucosamine + NADPH + H(+)</text>
        <dbReference type="Rhea" id="RHEA:12248"/>
        <dbReference type="ChEBI" id="CHEBI:15378"/>
        <dbReference type="ChEBI" id="CHEBI:57783"/>
        <dbReference type="ChEBI" id="CHEBI:58349"/>
        <dbReference type="ChEBI" id="CHEBI:68483"/>
        <dbReference type="ChEBI" id="CHEBI:70757"/>
        <dbReference type="EC" id="1.3.1.98"/>
    </reaction>
</comment>
<evidence type="ECO:0000256" key="14">
    <source>
        <dbReference type="ARBA" id="ARBA00023316"/>
    </source>
</evidence>
<feature type="active site" evidence="16">
    <location>
        <position position="180"/>
    </location>
</feature>
<comment type="pathway">
    <text evidence="4 16">Cell wall biogenesis; peptidoglycan biosynthesis.</text>
</comment>
<evidence type="ECO:0000259" key="17">
    <source>
        <dbReference type="PROSITE" id="PS51387"/>
    </source>
</evidence>
<comment type="subcellular location">
    <subcellularLocation>
        <location evidence="3 16">Cytoplasm</location>
    </subcellularLocation>
</comment>
<dbReference type="SUPFAM" id="SSF56194">
    <property type="entry name" value="Uridine diphospho-N-Acetylenolpyruvylglucosamine reductase, MurB, C-terminal domain"/>
    <property type="match status" value="1"/>
</dbReference>
<dbReference type="InterPro" id="IPR016169">
    <property type="entry name" value="FAD-bd_PCMH_sub2"/>
</dbReference>
<keyword evidence="8 16" id="KW-0274">FAD</keyword>
<sequence>MNILIEQALEKALKQIVGEPALRCQEPMKAHTSFQIGGPADYLAEPGTEAQLAGLLSLCQESGVPVMVIGNGSNMLVSDTGIRGVVIKIGKKMNRVTVHGQQVNAQAGATLSSLSRTLLQQSLAGFEFAAGIPGTLGGALAMNAGAYGGEMKDILVNCRVMNSRGIIQTLTLDEMHMGYRSSRVQKTGEIILSANLALKSGVYRQIKFMMDDYWQRRVTRQPYYLPSGGSVFKRPEGYFAGKLIEDCQLKGVAVGGAMVSELHAGFIVNTGDATAADVVNLMNLICKRVKETHGVDLEAELRVIGA</sequence>
<dbReference type="PANTHER" id="PTHR21071">
    <property type="entry name" value="UDP-N-ACETYLENOLPYRUVOYLGLUCOSAMINE REDUCTASE"/>
    <property type="match status" value="1"/>
</dbReference>
<evidence type="ECO:0000256" key="12">
    <source>
        <dbReference type="ARBA" id="ARBA00023002"/>
    </source>
</evidence>
<dbReference type="NCBIfam" id="TIGR00179">
    <property type="entry name" value="murB"/>
    <property type="match status" value="1"/>
</dbReference>
<gene>
    <name evidence="16 18" type="primary">murB</name>
    <name evidence="18" type="ORF">AAIG11_01645</name>
</gene>
<evidence type="ECO:0000256" key="10">
    <source>
        <dbReference type="ARBA" id="ARBA00022960"/>
    </source>
</evidence>
<reference evidence="18 19" key="1">
    <citation type="submission" date="2024-04" db="EMBL/GenBank/DDBJ databases">
        <title>Genome sequencing and metabolic network reconstruction of aminoacids and betaine degradation by Anoxynatronum sibiricum.</title>
        <authorList>
            <person name="Detkova E.N."/>
            <person name="Boltjanskaja Y.V."/>
            <person name="Mardanov A.V."/>
            <person name="Kevbrin V."/>
        </authorList>
    </citation>
    <scope>NUCLEOTIDE SEQUENCE [LARGE SCALE GENOMIC DNA]</scope>
    <source>
        <strain evidence="18 19">Z-7981</strain>
    </source>
</reference>
<dbReference type="Gene3D" id="3.90.78.10">
    <property type="entry name" value="UDP-N-acetylenolpyruvoylglucosamine reductase, C-terminal domain"/>
    <property type="match status" value="1"/>
</dbReference>
<protein>
    <recommendedName>
        <fullName evidence="16">UDP-N-acetylenolpyruvoylglucosamine reductase</fullName>
        <ecNumber evidence="16">1.3.1.98</ecNumber>
    </recommendedName>
    <alternativeName>
        <fullName evidence="16">UDP-N-acetylmuramate dehydrogenase</fullName>
    </alternativeName>
</protein>
<comment type="caution">
    <text evidence="18">The sequence shown here is derived from an EMBL/GenBank/DDBJ whole genome shotgun (WGS) entry which is preliminary data.</text>
</comment>
<evidence type="ECO:0000256" key="8">
    <source>
        <dbReference type="ARBA" id="ARBA00022827"/>
    </source>
</evidence>
<evidence type="ECO:0000256" key="15">
    <source>
        <dbReference type="ARBA" id="ARBA00048914"/>
    </source>
</evidence>
<keyword evidence="7 16" id="KW-0285">Flavoprotein</keyword>
<dbReference type="HAMAP" id="MF_00037">
    <property type="entry name" value="MurB"/>
    <property type="match status" value="1"/>
</dbReference>
<dbReference type="NCBIfam" id="NF010480">
    <property type="entry name" value="PRK13905.1"/>
    <property type="match status" value="1"/>
</dbReference>
<dbReference type="Gene3D" id="3.30.43.10">
    <property type="entry name" value="Uridine Diphospho-n-acetylenolpyruvylglucosamine Reductase, domain 2"/>
    <property type="match status" value="1"/>
</dbReference>
<evidence type="ECO:0000256" key="9">
    <source>
        <dbReference type="ARBA" id="ARBA00022857"/>
    </source>
</evidence>
<evidence type="ECO:0000256" key="2">
    <source>
        <dbReference type="ARBA" id="ARBA00003921"/>
    </source>
</evidence>
<keyword evidence="9 16" id="KW-0521">NADP</keyword>
<dbReference type="InterPro" id="IPR006094">
    <property type="entry name" value="Oxid_FAD_bind_N"/>
</dbReference>
<comment type="similarity">
    <text evidence="16">Belongs to the MurB family.</text>
</comment>
<keyword evidence="19" id="KW-1185">Reference proteome</keyword>
<keyword evidence="11 16" id="KW-0573">Peptidoglycan synthesis</keyword>
<dbReference type="Proteomes" id="UP001407405">
    <property type="component" value="Unassembled WGS sequence"/>
</dbReference>
<dbReference type="InterPro" id="IPR016167">
    <property type="entry name" value="FAD-bd_PCMH_sub1"/>
</dbReference>
<accession>A0ABU9VPQ6</accession>
<evidence type="ECO:0000256" key="1">
    <source>
        <dbReference type="ARBA" id="ARBA00001974"/>
    </source>
</evidence>
<keyword evidence="6 16" id="KW-0132">Cell division</keyword>